<organism evidence="1 2">
    <name type="scientific">Fusarium duplospermum</name>
    <dbReference type="NCBI Taxonomy" id="1325734"/>
    <lineage>
        <taxon>Eukaryota</taxon>
        <taxon>Fungi</taxon>
        <taxon>Dikarya</taxon>
        <taxon>Ascomycota</taxon>
        <taxon>Pezizomycotina</taxon>
        <taxon>Sordariomycetes</taxon>
        <taxon>Hypocreomycetidae</taxon>
        <taxon>Hypocreales</taxon>
        <taxon>Nectriaceae</taxon>
        <taxon>Fusarium</taxon>
        <taxon>Fusarium solani species complex</taxon>
    </lineage>
</organism>
<keyword evidence="2" id="KW-1185">Reference proteome</keyword>
<proteinExistence type="predicted"/>
<accession>A0A428R889</accession>
<dbReference type="Proteomes" id="UP000288168">
    <property type="component" value="Unassembled WGS sequence"/>
</dbReference>
<comment type="caution">
    <text evidence="1">The sequence shown here is derived from an EMBL/GenBank/DDBJ whole genome shotgun (WGS) entry which is preliminary data.</text>
</comment>
<dbReference type="EMBL" id="NKCI01000001">
    <property type="protein sequence ID" value="RSL73728.1"/>
    <property type="molecule type" value="Genomic_DNA"/>
</dbReference>
<evidence type="ECO:0000313" key="2">
    <source>
        <dbReference type="Proteomes" id="UP000288168"/>
    </source>
</evidence>
<name>A0A428R889_9HYPO</name>
<dbReference type="AlphaFoldDB" id="A0A428R889"/>
<sequence>MASSRLLPQAPCAHVIEITGPRIPQVKHQEVQVARRLPPGSSTKVVGLKETTGIALKKSKTPCVPLAKRQVARP</sequence>
<reference evidence="1 2" key="1">
    <citation type="submission" date="2017-06" db="EMBL/GenBank/DDBJ databases">
        <title>Comparative genomic analysis of Ambrosia Fusariam Clade fungi.</title>
        <authorList>
            <person name="Stajich J.E."/>
            <person name="Carrillo J."/>
            <person name="Kijimoto T."/>
            <person name="Eskalen A."/>
            <person name="O'Donnell K."/>
            <person name="Kasson M."/>
        </authorList>
    </citation>
    <scope>NUCLEOTIDE SEQUENCE [LARGE SCALE GENOMIC DNA]</scope>
    <source>
        <strain evidence="1 2">NRRL62584</strain>
    </source>
</reference>
<gene>
    <name evidence="1" type="ORF">CEP54_000091</name>
</gene>
<protein>
    <submittedName>
        <fullName evidence="1">Uncharacterized protein</fullName>
    </submittedName>
</protein>
<evidence type="ECO:0000313" key="1">
    <source>
        <dbReference type="EMBL" id="RSL73728.1"/>
    </source>
</evidence>